<comment type="caution">
    <text evidence="1">The sequence shown here is derived from an EMBL/GenBank/DDBJ whole genome shotgun (WGS) entry which is preliminary data.</text>
</comment>
<evidence type="ECO:0000313" key="2">
    <source>
        <dbReference type="Proteomes" id="UP000692954"/>
    </source>
</evidence>
<dbReference type="AlphaFoldDB" id="A0A8S1RJW3"/>
<dbReference type="OrthoDB" id="288935at2759"/>
<dbReference type="Proteomes" id="UP000692954">
    <property type="component" value="Unassembled WGS sequence"/>
</dbReference>
<dbReference type="EMBL" id="CAJJDN010000178">
    <property type="protein sequence ID" value="CAD8127582.1"/>
    <property type="molecule type" value="Genomic_DNA"/>
</dbReference>
<gene>
    <name evidence="1" type="ORF">PSON_ATCC_30995.1.T1780014</name>
</gene>
<keyword evidence="2" id="KW-1185">Reference proteome</keyword>
<reference evidence="1" key="1">
    <citation type="submission" date="2021-01" db="EMBL/GenBank/DDBJ databases">
        <authorList>
            <consortium name="Genoscope - CEA"/>
            <person name="William W."/>
        </authorList>
    </citation>
    <scope>NUCLEOTIDE SEQUENCE</scope>
</reference>
<sequence>MRKCLTKYCPKNTNFIWSEIDFQLKTYIYRISDMFKDLQCQLHDHDSIIGICIDLNCEEYQHILCLKCIINDHQHESQNILVIQEIINRREKLFRLIQYLKNKENSYCQINKNEYNWLQDCILNGKQNPYPCLTFENIFLTVQDTFLSNMDDLKSQVDKSVHSLKCNTEKYKKIQQFKQRMDDIIRTTQSQIYLNFQSIMQDESNEQKSTDNISMPQTITLNLSQIDQLGDTQQLLILDKDSFENLENTQNIKMIQSNLTSTSKQKLDDTICPLMPTLQFLDKTTKRGFLGKAKVKFEEGAKIISMQKDTIIISQELYSQDNVEIRIRILSFLQGCVHFGYVEQTTCELTKNINNVGNWACLYNQCNDHPKMEKLQDFCIQIDSIIGLNLNFIEDIVSLRLFTRDGILILYQKKGSLMKQKQHIYISCLEGLVKLEVLN</sequence>
<evidence type="ECO:0000313" key="1">
    <source>
        <dbReference type="EMBL" id="CAD8127582.1"/>
    </source>
</evidence>
<name>A0A8S1RJW3_9CILI</name>
<organism evidence="1 2">
    <name type="scientific">Paramecium sonneborni</name>
    <dbReference type="NCBI Taxonomy" id="65129"/>
    <lineage>
        <taxon>Eukaryota</taxon>
        <taxon>Sar</taxon>
        <taxon>Alveolata</taxon>
        <taxon>Ciliophora</taxon>
        <taxon>Intramacronucleata</taxon>
        <taxon>Oligohymenophorea</taxon>
        <taxon>Peniculida</taxon>
        <taxon>Parameciidae</taxon>
        <taxon>Paramecium</taxon>
    </lineage>
</organism>
<proteinExistence type="predicted"/>
<accession>A0A8S1RJW3</accession>
<protein>
    <submittedName>
        <fullName evidence="1">Uncharacterized protein</fullName>
    </submittedName>
</protein>